<dbReference type="AlphaFoldDB" id="A0A0A7RXF5"/>
<gene>
    <name evidence="9" type="ORF">FPB0191_00104</name>
</gene>
<dbReference type="PANTHER" id="PTHR42829">
    <property type="entry name" value="NADH-UBIQUINONE OXIDOREDUCTASE CHAIN 5"/>
    <property type="match status" value="1"/>
</dbReference>
<dbReference type="RefSeq" id="WP_039103253.1">
    <property type="nucleotide sequence ID" value="NZ_CP009056.1"/>
</dbReference>
<feature type="transmembrane region" description="Helical" evidence="6">
    <location>
        <begin position="90"/>
        <end position="111"/>
    </location>
</feature>
<evidence type="ECO:0000256" key="5">
    <source>
        <dbReference type="RuleBase" id="RU000320"/>
    </source>
</evidence>
<keyword evidence="2 5" id="KW-0812">Transmembrane</keyword>
<feature type="transmembrane region" description="Helical" evidence="6">
    <location>
        <begin position="594"/>
        <end position="614"/>
    </location>
</feature>
<keyword evidence="9" id="KW-0830">Ubiquinone</keyword>
<feature type="transmembrane region" description="Helical" evidence="6">
    <location>
        <begin position="283"/>
        <end position="304"/>
    </location>
</feature>
<dbReference type="GO" id="GO:0016020">
    <property type="term" value="C:membrane"/>
    <property type="evidence" value="ECO:0007669"/>
    <property type="project" value="UniProtKB-SubCell"/>
</dbReference>
<dbReference type="EMBL" id="CP009056">
    <property type="protein sequence ID" value="AJA43969.1"/>
    <property type="molecule type" value="Genomic_DNA"/>
</dbReference>
<dbReference type="PANTHER" id="PTHR42829:SF2">
    <property type="entry name" value="NADH-UBIQUINONE OXIDOREDUCTASE CHAIN 5"/>
    <property type="match status" value="1"/>
</dbReference>
<dbReference type="KEGG" id="fpp:FPB0191_00104"/>
<proteinExistence type="predicted"/>
<dbReference type="InterPro" id="IPR003945">
    <property type="entry name" value="NU5C-like"/>
</dbReference>
<feature type="transmembrane region" description="Helical" evidence="6">
    <location>
        <begin position="32"/>
        <end position="50"/>
    </location>
</feature>
<feature type="transmembrane region" description="Helical" evidence="6">
    <location>
        <begin position="6"/>
        <end position="25"/>
    </location>
</feature>
<feature type="transmembrane region" description="Helical" evidence="6">
    <location>
        <begin position="378"/>
        <end position="398"/>
    </location>
</feature>
<dbReference type="InterPro" id="IPR001516">
    <property type="entry name" value="Proton_antipo_N"/>
</dbReference>
<keyword evidence="3 6" id="KW-1133">Transmembrane helix</keyword>
<protein>
    <submittedName>
        <fullName evidence="9">NADH:ubiquinone oxidoreductase, Na+/H+ antiporter</fullName>
        <ecNumber evidence="9">1.6.5.3</ecNumber>
    </submittedName>
</protein>
<feature type="transmembrane region" description="Helical" evidence="6">
    <location>
        <begin position="144"/>
        <end position="162"/>
    </location>
</feature>
<dbReference type="GO" id="GO:0012505">
    <property type="term" value="C:endomembrane system"/>
    <property type="evidence" value="ECO:0007669"/>
    <property type="project" value="UniProtKB-SubCell"/>
</dbReference>
<dbReference type="GO" id="GO:0008137">
    <property type="term" value="F:NADH dehydrogenase (ubiquinone) activity"/>
    <property type="evidence" value="ECO:0007669"/>
    <property type="project" value="InterPro"/>
</dbReference>
<feature type="transmembrane region" description="Helical" evidence="6">
    <location>
        <begin position="118"/>
        <end position="138"/>
    </location>
</feature>
<reference evidence="9 10" key="1">
    <citation type="journal article" date="2014" name="Appl. Environ. Microbiol.">
        <title>Gut symbionts from distinct hosts exhibit genotoxic activity via divergent colibactin biosynthetic pathways.</title>
        <authorList>
            <person name="Engel P."/>
            <person name="Vizcaino M.I."/>
            <person name="Crawford J.M."/>
        </authorList>
    </citation>
    <scope>NUCLEOTIDE SEQUENCE [LARGE SCALE GENOMIC DNA]</scope>
    <source>
        <strain evidence="9 10">PEB0191</strain>
    </source>
</reference>
<evidence type="ECO:0000256" key="3">
    <source>
        <dbReference type="ARBA" id="ARBA00022989"/>
    </source>
</evidence>
<dbReference type="STRING" id="1267021.FPB0191_00104"/>
<dbReference type="Proteomes" id="UP000030901">
    <property type="component" value="Chromosome"/>
</dbReference>
<dbReference type="Pfam" id="PF00662">
    <property type="entry name" value="Proton_antipo_N"/>
    <property type="match status" value="1"/>
</dbReference>
<dbReference type="Gene3D" id="1.20.5.2700">
    <property type="match status" value="1"/>
</dbReference>
<dbReference type="GO" id="GO:0015990">
    <property type="term" value="P:electron transport coupled proton transport"/>
    <property type="evidence" value="ECO:0007669"/>
    <property type="project" value="TreeGrafter"/>
</dbReference>
<evidence type="ECO:0000259" key="8">
    <source>
        <dbReference type="Pfam" id="PF00662"/>
    </source>
</evidence>
<name>A0A0A7RXF5_FRIPE</name>
<organism evidence="9 10">
    <name type="scientific">Frischella perrara</name>
    <dbReference type="NCBI Taxonomy" id="1267021"/>
    <lineage>
        <taxon>Bacteria</taxon>
        <taxon>Pseudomonadati</taxon>
        <taxon>Pseudomonadota</taxon>
        <taxon>Gammaproteobacteria</taxon>
        <taxon>Orbales</taxon>
        <taxon>Orbaceae</taxon>
        <taxon>Frischella</taxon>
    </lineage>
</organism>
<evidence type="ECO:0000259" key="7">
    <source>
        <dbReference type="Pfam" id="PF00361"/>
    </source>
</evidence>
<feature type="transmembrane region" description="Helical" evidence="6">
    <location>
        <begin position="339"/>
        <end position="357"/>
    </location>
</feature>
<evidence type="ECO:0000256" key="1">
    <source>
        <dbReference type="ARBA" id="ARBA00004127"/>
    </source>
</evidence>
<feature type="transmembrane region" description="Helical" evidence="6">
    <location>
        <begin position="494"/>
        <end position="515"/>
    </location>
</feature>
<dbReference type="Pfam" id="PF00361">
    <property type="entry name" value="Proton_antipo_M"/>
    <property type="match status" value="1"/>
</dbReference>
<comment type="subcellular location">
    <subcellularLocation>
        <location evidence="1">Endomembrane system</location>
        <topology evidence="1">Multi-pass membrane protein</topology>
    </subcellularLocation>
    <subcellularLocation>
        <location evidence="5">Membrane</location>
        <topology evidence="5">Multi-pass membrane protein</topology>
    </subcellularLocation>
</comment>
<dbReference type="HOGENOM" id="CLU_007100_6_2_6"/>
<keyword evidence="10" id="KW-1185">Reference proteome</keyword>
<evidence type="ECO:0000256" key="6">
    <source>
        <dbReference type="SAM" id="Phobius"/>
    </source>
</evidence>
<sequence>MNLLYLTIVIPVLSFLLLICIGHHIRRENITVIGLSTIGLLCLLMGFVNIDYHVNSVPETSLIYTRYLWNWFTINNITVPVSLYLDGLSLVFLTMIAFFSLIIYFFAAGYFTSLKDIYTFYAYGNLLIASLFLLILAGDLFVLFVGWVGVSISCYLLIGFYYRTKKVSYSAVKWFAIIHIIDAFLLIGIFLIYTGLNTLNIADILNIASNDLASDSEIIFWITLVLFVAVIGRLGLFPFHLGIAQFVMAPMPAIALLQSFTIILSGSYLVLRLSLLFTMSSDVFIFMGVIAGITIIFASCISLVQNDIKRLVIYINLCQASYLLLAFVTQNWVLSLNFIISYCITSLLLLFSTSILIKIGNGERNVNRFGGLWRQYPILYSCFIMSAASISSLPWVMLSFYAKSDIIWELIKANKMGLGIIALIGSLLSTISILRLIFIVFHHRQKVKRSTKIGFLSYLPLIILAFMSTNMLLYLPLPIQGIIPIKDINAENQFILQLLLVAITILGFIIAYILFYHPNPEIKEVVNTPISKMLIKLWRNEWYFSKLIHRLFVKPYHYIALLMKKDPVSKWMYFVNWGIKKVNFQIVSLESGQLRWYIMSIVTGSIVMLFLLILI</sequence>
<dbReference type="OrthoDB" id="9811798at2"/>
<dbReference type="GO" id="GO:0042773">
    <property type="term" value="P:ATP synthesis coupled electron transport"/>
    <property type="evidence" value="ECO:0007669"/>
    <property type="project" value="InterPro"/>
</dbReference>
<dbReference type="InterPro" id="IPR001750">
    <property type="entry name" value="ND/Mrp_TM"/>
</dbReference>
<feature type="transmembrane region" description="Helical" evidence="6">
    <location>
        <begin position="453"/>
        <end position="474"/>
    </location>
</feature>
<feature type="transmembrane region" description="Helical" evidence="6">
    <location>
        <begin position="174"/>
        <end position="196"/>
    </location>
</feature>
<feature type="transmembrane region" description="Helical" evidence="6">
    <location>
        <begin position="253"/>
        <end position="271"/>
    </location>
</feature>
<evidence type="ECO:0000313" key="10">
    <source>
        <dbReference type="Proteomes" id="UP000030901"/>
    </source>
</evidence>
<evidence type="ECO:0000313" key="9">
    <source>
        <dbReference type="EMBL" id="AJA43969.1"/>
    </source>
</evidence>
<keyword evidence="9" id="KW-0560">Oxidoreductase</keyword>
<feature type="transmembrane region" description="Helical" evidence="6">
    <location>
        <begin position="311"/>
        <end position="333"/>
    </location>
</feature>
<dbReference type="PRINTS" id="PR01434">
    <property type="entry name" value="NADHDHGNASE5"/>
</dbReference>
<feature type="domain" description="NADH:quinone oxidoreductase/Mrp antiporter transmembrane" evidence="7">
    <location>
        <begin position="137"/>
        <end position="429"/>
    </location>
</feature>
<evidence type="ECO:0000256" key="2">
    <source>
        <dbReference type="ARBA" id="ARBA00022692"/>
    </source>
</evidence>
<feature type="domain" description="NADH-Ubiquinone oxidoreductase (complex I) chain 5 N-terminal" evidence="8">
    <location>
        <begin position="71"/>
        <end position="121"/>
    </location>
</feature>
<dbReference type="EC" id="1.6.5.3" evidence="9"/>
<dbReference type="GO" id="GO:0003954">
    <property type="term" value="F:NADH dehydrogenase activity"/>
    <property type="evidence" value="ECO:0007669"/>
    <property type="project" value="TreeGrafter"/>
</dbReference>
<keyword evidence="4 6" id="KW-0472">Membrane</keyword>
<feature type="transmembrane region" description="Helical" evidence="6">
    <location>
        <begin position="218"/>
        <end position="241"/>
    </location>
</feature>
<feature type="transmembrane region" description="Helical" evidence="6">
    <location>
        <begin position="418"/>
        <end position="441"/>
    </location>
</feature>
<accession>A0A0A7RXF5</accession>
<evidence type="ECO:0000256" key="4">
    <source>
        <dbReference type="ARBA" id="ARBA00023136"/>
    </source>
</evidence>